<dbReference type="AlphaFoldDB" id="A0A7J6NN75"/>
<gene>
    <name evidence="2" type="primary">KRR1_2</name>
    <name evidence="2" type="ORF">FOZ63_006319</name>
</gene>
<comment type="caution">
    <text evidence="2">The sequence shown here is derived from an EMBL/GenBank/DDBJ whole genome shotgun (WGS) entry which is preliminary data.</text>
</comment>
<organism evidence="2 3">
    <name type="scientific">Perkinsus olseni</name>
    <name type="common">Perkinsus atlanticus</name>
    <dbReference type="NCBI Taxonomy" id="32597"/>
    <lineage>
        <taxon>Eukaryota</taxon>
        <taxon>Sar</taxon>
        <taxon>Alveolata</taxon>
        <taxon>Perkinsozoa</taxon>
        <taxon>Perkinsea</taxon>
        <taxon>Perkinsida</taxon>
        <taxon>Perkinsidae</taxon>
        <taxon>Perkinsus</taxon>
    </lineage>
</organism>
<keyword evidence="3" id="KW-1185">Reference proteome</keyword>
<feature type="compositionally biased region" description="Low complexity" evidence="1">
    <location>
        <begin position="70"/>
        <end position="87"/>
    </location>
</feature>
<sequence>PAPPPPPQQQQQATPPVGNTSLLDLLRQNISATESNTPMPPPFTLPTFPEAKFDGSGQLQNASASNQLQSPSPAASVAGASIPAPAARSENQQSASLNGSPVDSSHSDLAAERQDTSGTVNDGPGEVPSSSTSPVRQADGADARPSLGDDENKSLDVEHPIGAQAENADAELSQARVLDYHGDFTWTSVLTTARIISSKIPHVVFEMTGGGSGKFESVDLSIAIVASALHPPSITMPVPPSLTSRGEVFGPSNLRKLRRERDLVRNPHAWINGALQPPTKKSNKFPKHPIASEDGGVRNFDWRHFVCNLEDEATCQDLIGCGIVDCSCKQRGGQLRPVLERTDGSEVVLLGMCYLVYQKDELVHVIASSATVMSCYTEALRELEKYIKKLTKLTEGRLSSRDVIQGLLLRFSEHLFGVASFDIICSHRVTGLKYSPRKRGPKLTIARKALMDQWRDFVADE</sequence>
<feature type="non-terminal residue" evidence="2">
    <location>
        <position position="461"/>
    </location>
</feature>
<evidence type="ECO:0000313" key="2">
    <source>
        <dbReference type="EMBL" id="KAF4685342.1"/>
    </source>
</evidence>
<proteinExistence type="predicted"/>
<feature type="compositionally biased region" description="Polar residues" evidence="1">
    <location>
        <begin position="57"/>
        <end position="69"/>
    </location>
</feature>
<accession>A0A7J6NN75</accession>
<protein>
    <submittedName>
        <fullName evidence="2">Ribosomal RNA assembly protein krr1</fullName>
    </submittedName>
</protein>
<feature type="region of interest" description="Disordered" evidence="1">
    <location>
        <begin position="1"/>
        <end position="154"/>
    </location>
</feature>
<feature type="non-terminal residue" evidence="2">
    <location>
        <position position="1"/>
    </location>
</feature>
<evidence type="ECO:0000256" key="1">
    <source>
        <dbReference type="SAM" id="MobiDB-lite"/>
    </source>
</evidence>
<dbReference type="EMBL" id="JABANO010040368">
    <property type="protein sequence ID" value="KAF4685342.1"/>
    <property type="molecule type" value="Genomic_DNA"/>
</dbReference>
<feature type="compositionally biased region" description="Polar residues" evidence="1">
    <location>
        <begin position="17"/>
        <end position="36"/>
    </location>
</feature>
<dbReference type="Proteomes" id="UP000553632">
    <property type="component" value="Unassembled WGS sequence"/>
</dbReference>
<feature type="compositionally biased region" description="Polar residues" evidence="1">
    <location>
        <begin position="89"/>
        <end position="104"/>
    </location>
</feature>
<evidence type="ECO:0000313" key="3">
    <source>
        <dbReference type="Proteomes" id="UP000553632"/>
    </source>
</evidence>
<name>A0A7J6NN75_PEROL</name>
<reference evidence="2 3" key="1">
    <citation type="submission" date="2020-04" db="EMBL/GenBank/DDBJ databases">
        <title>Perkinsus olseni comparative genomics.</title>
        <authorList>
            <person name="Bogema D.R."/>
        </authorList>
    </citation>
    <scope>NUCLEOTIDE SEQUENCE [LARGE SCALE GENOMIC DNA]</scope>
    <source>
        <strain evidence="2 3">ATCC PRA-207</strain>
    </source>
</reference>
<feature type="compositionally biased region" description="Basic and acidic residues" evidence="1">
    <location>
        <begin position="105"/>
        <end position="115"/>
    </location>
</feature>